<dbReference type="PANTHER" id="PTHR13271:SF137">
    <property type="entry name" value="SET DOMAIN-CONTAINING PROTEIN"/>
    <property type="match status" value="1"/>
</dbReference>
<comment type="caution">
    <text evidence="1">The sequence shown here is derived from an EMBL/GenBank/DDBJ whole genome shotgun (WGS) entry which is preliminary data.</text>
</comment>
<gene>
    <name evidence="1" type="ORF">CCMP2556_LOCUS17967</name>
</gene>
<dbReference type="EMBL" id="CAXAMN010010058">
    <property type="protein sequence ID" value="CAK9030672.1"/>
    <property type="molecule type" value="Genomic_DNA"/>
</dbReference>
<organism evidence="1 2">
    <name type="scientific">Durusdinium trenchii</name>
    <dbReference type="NCBI Taxonomy" id="1381693"/>
    <lineage>
        <taxon>Eukaryota</taxon>
        <taxon>Sar</taxon>
        <taxon>Alveolata</taxon>
        <taxon>Dinophyceae</taxon>
        <taxon>Suessiales</taxon>
        <taxon>Symbiodiniaceae</taxon>
        <taxon>Durusdinium</taxon>
    </lineage>
</organism>
<dbReference type="PANTHER" id="PTHR13271">
    <property type="entry name" value="UNCHARACTERIZED PUTATIVE METHYLTRANSFERASE"/>
    <property type="match status" value="1"/>
</dbReference>
<dbReference type="Gene3D" id="3.90.1410.10">
    <property type="entry name" value="set domain protein methyltransferase, domain 1"/>
    <property type="match status" value="1"/>
</dbReference>
<keyword evidence="2" id="KW-1185">Reference proteome</keyword>
<dbReference type="InterPro" id="IPR046341">
    <property type="entry name" value="SET_dom_sf"/>
</dbReference>
<name>A0ABP0KUU2_9DINO</name>
<reference evidence="1 2" key="1">
    <citation type="submission" date="2024-02" db="EMBL/GenBank/DDBJ databases">
        <authorList>
            <person name="Chen Y."/>
            <person name="Shah S."/>
            <person name="Dougan E. K."/>
            <person name="Thang M."/>
            <person name="Chan C."/>
        </authorList>
    </citation>
    <scope>NUCLEOTIDE SEQUENCE [LARGE SCALE GENOMIC DNA]</scope>
</reference>
<dbReference type="CDD" id="cd10527">
    <property type="entry name" value="SET_LSMT"/>
    <property type="match status" value="1"/>
</dbReference>
<dbReference type="InterPro" id="IPR050600">
    <property type="entry name" value="SETD3_SETD6_MTase"/>
</dbReference>
<dbReference type="Proteomes" id="UP001642484">
    <property type="component" value="Unassembled WGS sequence"/>
</dbReference>
<protein>
    <recommendedName>
        <fullName evidence="3">SET domain-containing protein</fullName>
    </recommendedName>
</protein>
<dbReference type="SUPFAM" id="SSF82199">
    <property type="entry name" value="SET domain"/>
    <property type="match status" value="1"/>
</dbReference>
<sequence length="401" mass="44624">MDLQDALVDVWEFPTGRGFRALAPIKRGEVYLKVPFEMCWSAEKARQSYKELNELKGLASPDEDVMALHLLLERFKGDAGGTTIAVRPSSFLIGGWNAEHIRSLPRSFDMLPHWSEAELGELEEPDLANTAKRLAAQVRADYSAVARAAENIGENWLEAHGIDFESFFWAKSVLWSRCVDFSSELLASAGLSVVGKEHCRLLVPGFDMANHDHRLVGTGRTHTILEDGNVALVASVDYEKGEEVRIFYEKADNNRLLLWYGFVVEENPFDAAHIRLPVDPKAGPRLEKLGAVMDTWHGKVLAQCRMTLAEPLPEAAILAAAFCQNLIPPESQEPLTARQELEALRFLQRCLPKAEEPGPLPPPSNWRSYCAAVVRGFSPLIQLAFHRMVEAKMISALAAAK</sequence>
<evidence type="ECO:0008006" key="3">
    <source>
        <dbReference type="Google" id="ProtNLM"/>
    </source>
</evidence>
<accession>A0ABP0KUU2</accession>
<proteinExistence type="predicted"/>
<evidence type="ECO:0000313" key="2">
    <source>
        <dbReference type="Proteomes" id="UP001642484"/>
    </source>
</evidence>
<evidence type="ECO:0000313" key="1">
    <source>
        <dbReference type="EMBL" id="CAK9030672.1"/>
    </source>
</evidence>